<evidence type="ECO:0000256" key="4">
    <source>
        <dbReference type="ARBA" id="ARBA00022968"/>
    </source>
</evidence>
<reference evidence="8" key="1">
    <citation type="journal article" date="2020" name="bioRxiv">
        <title>Comparative genomics of Chlamydomonas.</title>
        <authorList>
            <person name="Craig R.J."/>
            <person name="Hasan A.R."/>
            <person name="Ness R.W."/>
            <person name="Keightley P.D."/>
        </authorList>
    </citation>
    <scope>NUCLEOTIDE SEQUENCE</scope>
    <source>
        <strain evidence="8">CCAP 11/70</strain>
    </source>
</reference>
<dbReference type="InterPro" id="IPR051292">
    <property type="entry name" value="Xyl/GlcA_transferase"/>
</dbReference>
<dbReference type="GO" id="GO:0035269">
    <property type="term" value="P:protein O-linked glycosylation via mannose"/>
    <property type="evidence" value="ECO:0007669"/>
    <property type="project" value="TreeGrafter"/>
</dbReference>
<sequence length="886" mass="95908">MKCFSDQNCLAKRTAWEHFSDDLPSCLQPARIWWSPRPPGIPVTLVTQLSADRIAQLKAQCATWGGPLAAALYLPLHNPSDVELSAANKQKLQAMVDSADELFKQSEQAASEGKGYGCQLRLMLVYELFADPKAVVLYPVNSMRNYARLMADTDLITNIDVDMIPSVSITQALADPKLLAEYEGACRKNAVFVWPAFETHCGGKSYADTVAVNGKGHILEAMKKCLQRMRWTKAPASHNSTRYLKWLQSDKPYAIKYGYLFEPWFLSWRWGTLWYDYRYRGYGKNKIVQAAAMNASGTAWLVSPHGFVVHRPHTESKARREFLRQKFSKKAMDELKGTVYEHVESLWKGTTQEMEAGTYKARVERRFMSCLDALPCRAIFDRGVAELRAHQAGDLASLRGFLLRGCQPELLVLDTGDASVTLQLLRPFKEVSTSKLGPLPTAELRVAAASMADAAEAVAEAFPRLCRLTVTAAEGLSPRTARGIEQLLGSSANSIALLPSLKELSLMPAVKTPVATAPPEAPYLAFVEGATQLTSLSVGFTIRPAELSALGTLTSLHRLQLGACSGDALAEFGAVAQLQALTALDLGDTKGLLPGSHLTALRSVADLNAPSASLDVGALQGLSRLTRLHLAALVEPRGGANAWQLPPSLVDLSLRFQFTRVLCGLRSSPIRVLKYSNIRLALSNLGKDLLDSCLLPAGEDALCGALEALAGRLAGSACVSVYGVCAEPVRPVGGEAGPRRRNHGLWLRALARTGARSVELRGIALSHQDMATIVETCGSVKTLELQYGCSFAASMLPHLAKLPLQNLGLNLSGWCGAGQRGPVRIPFGAEGSLLALLSNPSFEGSVRLSCPGRLQALEQTSVEVMVQAIRAELEAMQLDPSRIVVA</sequence>
<evidence type="ECO:0000256" key="6">
    <source>
        <dbReference type="ARBA" id="ARBA00023136"/>
    </source>
</evidence>
<keyword evidence="3" id="KW-0812">Transmembrane</keyword>
<comment type="subcellular location">
    <subcellularLocation>
        <location evidence="1">Cytoplasm</location>
        <location evidence="1">Cytoskeleton</location>
        <location evidence="1">Cilium axoneme</location>
    </subcellularLocation>
    <subcellularLocation>
        <location evidence="2">Membrane</location>
        <topology evidence="2">Single-pass type II membrane protein</topology>
    </subcellularLocation>
</comment>
<evidence type="ECO:0000256" key="1">
    <source>
        <dbReference type="ARBA" id="ARBA00004430"/>
    </source>
</evidence>
<evidence type="ECO:0000256" key="3">
    <source>
        <dbReference type="ARBA" id="ARBA00022692"/>
    </source>
</evidence>
<dbReference type="Gene3D" id="3.80.10.10">
    <property type="entry name" value="Ribonuclease Inhibitor"/>
    <property type="match status" value="1"/>
</dbReference>
<dbReference type="PANTHER" id="PTHR12270:SF52">
    <property type="entry name" value="GLYCOSYLTRANSFERASE-LIKE PROTEIN GNT13-RELATED"/>
    <property type="match status" value="1"/>
</dbReference>
<dbReference type="Proteomes" id="UP000612055">
    <property type="component" value="Unassembled WGS sequence"/>
</dbReference>
<accession>A0A835XZE0</accession>
<comment type="caution">
    <text evidence="8">The sequence shown here is derived from an EMBL/GenBank/DDBJ whole genome shotgun (WGS) entry which is preliminary data.</text>
</comment>
<evidence type="ECO:0000256" key="7">
    <source>
        <dbReference type="ARBA" id="ARBA00023180"/>
    </source>
</evidence>
<dbReference type="InterPro" id="IPR032675">
    <property type="entry name" value="LRR_dom_sf"/>
</dbReference>
<gene>
    <name evidence="8" type="ORF">HYH03_008050</name>
</gene>
<name>A0A835XZE0_9CHLO</name>
<protein>
    <submittedName>
        <fullName evidence="8">Uncharacterized protein</fullName>
    </submittedName>
</protein>
<evidence type="ECO:0000313" key="9">
    <source>
        <dbReference type="Proteomes" id="UP000612055"/>
    </source>
</evidence>
<dbReference type="GO" id="GO:0005930">
    <property type="term" value="C:axoneme"/>
    <property type="evidence" value="ECO:0007669"/>
    <property type="project" value="UniProtKB-SubCell"/>
</dbReference>
<dbReference type="PANTHER" id="PTHR12270">
    <property type="entry name" value="GLYCOSYLTRANSFERASE-RELATED"/>
    <property type="match status" value="1"/>
</dbReference>
<keyword evidence="4" id="KW-0735">Signal-anchor</keyword>
<dbReference type="OrthoDB" id="411524at2759"/>
<evidence type="ECO:0000256" key="5">
    <source>
        <dbReference type="ARBA" id="ARBA00022989"/>
    </source>
</evidence>
<keyword evidence="6" id="KW-0472">Membrane</keyword>
<dbReference type="GO" id="GO:0042285">
    <property type="term" value="F:xylosyltransferase activity"/>
    <property type="evidence" value="ECO:0007669"/>
    <property type="project" value="TreeGrafter"/>
</dbReference>
<keyword evidence="9" id="KW-1185">Reference proteome</keyword>
<keyword evidence="5" id="KW-1133">Transmembrane helix</keyword>
<dbReference type="Pfam" id="PF13896">
    <property type="entry name" value="Glyco_transf_49"/>
    <property type="match status" value="1"/>
</dbReference>
<dbReference type="GO" id="GO:0015020">
    <property type="term" value="F:glucuronosyltransferase activity"/>
    <property type="evidence" value="ECO:0007669"/>
    <property type="project" value="TreeGrafter"/>
</dbReference>
<keyword evidence="7" id="KW-0325">Glycoprotein</keyword>
<dbReference type="AlphaFoldDB" id="A0A835XZE0"/>
<proteinExistence type="predicted"/>
<organism evidence="8 9">
    <name type="scientific">Edaphochlamys debaryana</name>
    <dbReference type="NCBI Taxonomy" id="47281"/>
    <lineage>
        <taxon>Eukaryota</taxon>
        <taxon>Viridiplantae</taxon>
        <taxon>Chlorophyta</taxon>
        <taxon>core chlorophytes</taxon>
        <taxon>Chlorophyceae</taxon>
        <taxon>CS clade</taxon>
        <taxon>Chlamydomonadales</taxon>
        <taxon>Chlamydomonadales incertae sedis</taxon>
        <taxon>Edaphochlamys</taxon>
    </lineage>
</organism>
<dbReference type="SUPFAM" id="SSF52058">
    <property type="entry name" value="L domain-like"/>
    <property type="match status" value="1"/>
</dbReference>
<evidence type="ECO:0000313" key="8">
    <source>
        <dbReference type="EMBL" id="KAG2493832.1"/>
    </source>
</evidence>
<evidence type="ECO:0000256" key="2">
    <source>
        <dbReference type="ARBA" id="ARBA00004606"/>
    </source>
</evidence>
<dbReference type="EMBL" id="JAEHOE010000035">
    <property type="protein sequence ID" value="KAG2493832.1"/>
    <property type="molecule type" value="Genomic_DNA"/>
</dbReference>
<dbReference type="GO" id="GO:0016020">
    <property type="term" value="C:membrane"/>
    <property type="evidence" value="ECO:0007669"/>
    <property type="project" value="UniProtKB-SubCell"/>
</dbReference>